<proteinExistence type="inferred from homology"/>
<gene>
    <name evidence="4" type="ORF">AWW68_02325</name>
</gene>
<evidence type="ECO:0000313" key="4">
    <source>
        <dbReference type="EMBL" id="KYG77630.1"/>
    </source>
</evidence>
<keyword evidence="5" id="KW-1185">Reference proteome</keyword>
<evidence type="ECO:0000256" key="1">
    <source>
        <dbReference type="ARBA" id="ARBA00006484"/>
    </source>
</evidence>
<dbReference type="InterPro" id="IPR036291">
    <property type="entry name" value="NAD(P)-bd_dom_sf"/>
</dbReference>
<dbReference type="AlphaFoldDB" id="A0A150XFY3"/>
<dbReference type="PRINTS" id="PR00080">
    <property type="entry name" value="SDRFAMILY"/>
</dbReference>
<comment type="similarity">
    <text evidence="1 3">Belongs to the short-chain dehydrogenases/reductases (SDR) family.</text>
</comment>
<sequence length="264" mass="29215">MSKPTYTLVTGASNGIGRAFAEECAERGDNVLLVALPEPKLEEVTNQLSSQYPEQSFHLLGINLMDQGAPQQILKWCNDNGFTVNLLINNAGLGNSGPFVSRPAEFYQGQMQLNMVSLVGLTHLFLPMMMAQEKANIINVASMAAFYDIPFKGIYSASKKFVLSFSRSLNKELEGSSVKITVLCPASVPTNPDVMQREKELGLMARLSSRTPKQVASYTLDKMLQGKQVVIPGFFPRLYKRIGTVVPYRTRLNILAKQFVKNSK</sequence>
<dbReference type="GO" id="GO:0016491">
    <property type="term" value="F:oxidoreductase activity"/>
    <property type="evidence" value="ECO:0007669"/>
    <property type="project" value="UniProtKB-KW"/>
</dbReference>
<organism evidence="4 5">
    <name type="scientific">Roseivirga spongicola</name>
    <dbReference type="NCBI Taxonomy" id="333140"/>
    <lineage>
        <taxon>Bacteria</taxon>
        <taxon>Pseudomonadati</taxon>
        <taxon>Bacteroidota</taxon>
        <taxon>Cytophagia</taxon>
        <taxon>Cytophagales</taxon>
        <taxon>Roseivirgaceae</taxon>
        <taxon>Roseivirga</taxon>
    </lineage>
</organism>
<evidence type="ECO:0008006" key="6">
    <source>
        <dbReference type="Google" id="ProtNLM"/>
    </source>
</evidence>
<comment type="caution">
    <text evidence="4">The sequence shown here is derived from an EMBL/GenBank/DDBJ whole genome shotgun (WGS) entry which is preliminary data.</text>
</comment>
<dbReference type="CDD" id="cd05233">
    <property type="entry name" value="SDR_c"/>
    <property type="match status" value="1"/>
</dbReference>
<dbReference type="Gene3D" id="3.40.50.720">
    <property type="entry name" value="NAD(P)-binding Rossmann-like Domain"/>
    <property type="match status" value="1"/>
</dbReference>
<dbReference type="Pfam" id="PF00106">
    <property type="entry name" value="adh_short"/>
    <property type="match status" value="1"/>
</dbReference>
<dbReference type="PANTHER" id="PTHR44196">
    <property type="entry name" value="DEHYDROGENASE/REDUCTASE SDR FAMILY MEMBER 7B"/>
    <property type="match status" value="1"/>
</dbReference>
<name>A0A150XFY3_9BACT</name>
<dbReference type="PANTHER" id="PTHR44196:SF2">
    <property type="entry name" value="SHORT-CHAIN DEHYDROGENASE-RELATED"/>
    <property type="match status" value="1"/>
</dbReference>
<dbReference type="Proteomes" id="UP000075606">
    <property type="component" value="Unassembled WGS sequence"/>
</dbReference>
<dbReference type="PIRSF" id="PIRSF000126">
    <property type="entry name" value="11-beta-HSD1"/>
    <property type="match status" value="1"/>
</dbReference>
<evidence type="ECO:0000256" key="3">
    <source>
        <dbReference type="RuleBase" id="RU000363"/>
    </source>
</evidence>
<accession>A0A150XFY3</accession>
<reference evidence="4 5" key="1">
    <citation type="submission" date="2016-01" db="EMBL/GenBank/DDBJ databases">
        <title>Genome sequencing of Roseivirga spongicola UST030701-084.</title>
        <authorList>
            <person name="Selvaratnam C."/>
            <person name="Thevarajoo S."/>
            <person name="Goh K.M."/>
            <person name="Ee R."/>
            <person name="Chan K.-G."/>
            <person name="Chong C.S."/>
        </authorList>
    </citation>
    <scope>NUCLEOTIDE SEQUENCE [LARGE SCALE GENOMIC DNA]</scope>
    <source>
        <strain evidence="4 5">UST030701-084</strain>
    </source>
</reference>
<dbReference type="EMBL" id="LRPC01000001">
    <property type="protein sequence ID" value="KYG77630.1"/>
    <property type="molecule type" value="Genomic_DNA"/>
</dbReference>
<dbReference type="OrthoDB" id="9808814at2"/>
<dbReference type="PRINTS" id="PR00081">
    <property type="entry name" value="GDHRDH"/>
</dbReference>
<evidence type="ECO:0000256" key="2">
    <source>
        <dbReference type="ARBA" id="ARBA00023002"/>
    </source>
</evidence>
<dbReference type="InterPro" id="IPR002347">
    <property type="entry name" value="SDR_fam"/>
</dbReference>
<protein>
    <recommendedName>
        <fullName evidence="6">Short-chain dehydrogenase</fullName>
    </recommendedName>
</protein>
<keyword evidence="2" id="KW-0560">Oxidoreductase</keyword>
<evidence type="ECO:0000313" key="5">
    <source>
        <dbReference type="Proteomes" id="UP000075606"/>
    </source>
</evidence>
<dbReference type="SUPFAM" id="SSF51735">
    <property type="entry name" value="NAD(P)-binding Rossmann-fold domains"/>
    <property type="match status" value="1"/>
</dbReference>
<dbReference type="GO" id="GO:0016020">
    <property type="term" value="C:membrane"/>
    <property type="evidence" value="ECO:0007669"/>
    <property type="project" value="TreeGrafter"/>
</dbReference>
<dbReference type="STRING" id="333140.AWW68_02325"/>
<dbReference type="RefSeq" id="WP_068216177.1">
    <property type="nucleotide sequence ID" value="NZ_LRPC01000001.1"/>
</dbReference>